<evidence type="ECO:0000313" key="2">
    <source>
        <dbReference type="EMBL" id="WNR44145.1"/>
    </source>
</evidence>
<keyword evidence="1" id="KW-1133">Transmembrane helix</keyword>
<organism evidence="2 3">
    <name type="scientific">Paenibacillus roseopurpureus</name>
    <dbReference type="NCBI Taxonomy" id="2918901"/>
    <lineage>
        <taxon>Bacteria</taxon>
        <taxon>Bacillati</taxon>
        <taxon>Bacillota</taxon>
        <taxon>Bacilli</taxon>
        <taxon>Bacillales</taxon>
        <taxon>Paenibacillaceae</taxon>
        <taxon>Paenibacillus</taxon>
    </lineage>
</organism>
<dbReference type="EMBL" id="CP130319">
    <property type="protein sequence ID" value="WNR44145.1"/>
    <property type="molecule type" value="Genomic_DNA"/>
</dbReference>
<feature type="transmembrane region" description="Helical" evidence="1">
    <location>
        <begin position="32"/>
        <end position="54"/>
    </location>
</feature>
<dbReference type="RefSeq" id="WP_314799516.1">
    <property type="nucleotide sequence ID" value="NZ_CP130319.1"/>
</dbReference>
<dbReference type="AlphaFoldDB" id="A0AA96LLV9"/>
<keyword evidence="1" id="KW-0472">Membrane</keyword>
<keyword evidence="3" id="KW-1185">Reference proteome</keyword>
<sequence length="77" mass="8715">MIWSLIILLMILLAMKVEIPKLRKKKLNKELWIFVGALAFAALYSMAVSLHLALPNPLDGVSYLFRPMGKMITTLLT</sequence>
<name>A0AA96LLV9_9BACL</name>
<dbReference type="Proteomes" id="UP001304650">
    <property type="component" value="Chromosome"/>
</dbReference>
<evidence type="ECO:0000256" key="1">
    <source>
        <dbReference type="SAM" id="Phobius"/>
    </source>
</evidence>
<gene>
    <name evidence="2" type="ORF">MJB10_24105</name>
</gene>
<proteinExistence type="predicted"/>
<accession>A0AA96LLV9</accession>
<dbReference type="KEGG" id="proo:MJB10_24105"/>
<reference evidence="2" key="1">
    <citation type="submission" date="2022-02" db="EMBL/GenBank/DDBJ databases">
        <title>Paenibacillus sp. MBLB1832 Whole Genome Shotgun Sequencing.</title>
        <authorList>
            <person name="Hwang C.Y."/>
            <person name="Cho E.-S."/>
            <person name="Seo M.-J."/>
        </authorList>
    </citation>
    <scope>NUCLEOTIDE SEQUENCE</scope>
    <source>
        <strain evidence="2">MBLB1832</strain>
    </source>
</reference>
<protein>
    <submittedName>
        <fullName evidence="2">Uncharacterized protein</fullName>
    </submittedName>
</protein>
<keyword evidence="1" id="KW-0812">Transmembrane</keyword>
<evidence type="ECO:0000313" key="3">
    <source>
        <dbReference type="Proteomes" id="UP001304650"/>
    </source>
</evidence>